<dbReference type="InterPro" id="IPR015943">
    <property type="entry name" value="WD40/YVTN_repeat-like_dom_sf"/>
</dbReference>
<dbReference type="STRING" id="1088818.A0A2I0AVC8"/>
<dbReference type="InterPro" id="IPR001680">
    <property type="entry name" value="WD40_rpt"/>
</dbReference>
<evidence type="ECO:0000256" key="1">
    <source>
        <dbReference type="ARBA" id="ARBA00004389"/>
    </source>
</evidence>
<dbReference type="AlphaFoldDB" id="A0A2I0AVC8"/>
<name>A0A2I0AVC8_9ASPA</name>
<evidence type="ECO:0000256" key="7">
    <source>
        <dbReference type="ARBA" id="ARBA00022892"/>
    </source>
</evidence>
<dbReference type="GO" id="GO:0003400">
    <property type="term" value="P:regulation of COPII vesicle coating"/>
    <property type="evidence" value="ECO:0007669"/>
    <property type="project" value="TreeGrafter"/>
</dbReference>
<keyword evidence="6" id="KW-0256">Endoplasmic reticulum</keyword>
<dbReference type="GO" id="GO:0005789">
    <property type="term" value="C:endoplasmic reticulum membrane"/>
    <property type="evidence" value="ECO:0007669"/>
    <property type="project" value="UniProtKB-SubCell"/>
</dbReference>
<evidence type="ECO:0000256" key="8">
    <source>
        <dbReference type="ARBA" id="ARBA00022927"/>
    </source>
</evidence>
<keyword evidence="8" id="KW-0653">Protein transport</keyword>
<keyword evidence="4" id="KW-0812">Transmembrane</keyword>
<evidence type="ECO:0000256" key="11">
    <source>
        <dbReference type="PROSITE-ProRule" id="PRU00221"/>
    </source>
</evidence>
<dbReference type="Proteomes" id="UP000236161">
    <property type="component" value="Unassembled WGS sequence"/>
</dbReference>
<reference evidence="13 14" key="1">
    <citation type="journal article" date="2017" name="Nature">
        <title>The Apostasia genome and the evolution of orchids.</title>
        <authorList>
            <person name="Zhang G.Q."/>
            <person name="Liu K.W."/>
            <person name="Li Z."/>
            <person name="Lohaus R."/>
            <person name="Hsiao Y.Y."/>
            <person name="Niu S.C."/>
            <person name="Wang J.Y."/>
            <person name="Lin Y.C."/>
            <person name="Xu Q."/>
            <person name="Chen L.J."/>
            <person name="Yoshida K."/>
            <person name="Fujiwara S."/>
            <person name="Wang Z.W."/>
            <person name="Zhang Y.Q."/>
            <person name="Mitsuda N."/>
            <person name="Wang M."/>
            <person name="Liu G.H."/>
            <person name="Pecoraro L."/>
            <person name="Huang H.X."/>
            <person name="Xiao X.J."/>
            <person name="Lin M."/>
            <person name="Wu X.Y."/>
            <person name="Wu W.L."/>
            <person name="Chen Y.Y."/>
            <person name="Chang S.B."/>
            <person name="Sakamoto S."/>
            <person name="Ohme-Takagi M."/>
            <person name="Yagi M."/>
            <person name="Zeng S.J."/>
            <person name="Shen C.Y."/>
            <person name="Yeh C.M."/>
            <person name="Luo Y.B."/>
            <person name="Tsai W.C."/>
            <person name="Van de Peer Y."/>
            <person name="Liu Z.J."/>
        </authorList>
    </citation>
    <scope>NUCLEOTIDE SEQUENCE [LARGE SCALE GENOMIC DNA]</scope>
    <source>
        <strain evidence="14">cv. Shenzhen</strain>
        <tissue evidence="13">Stem</tissue>
    </source>
</reference>
<dbReference type="FunFam" id="2.130.10.10:FF:000612">
    <property type="entry name" value="SEC12-like protein 2"/>
    <property type="match status" value="1"/>
</dbReference>
<keyword evidence="9" id="KW-1133">Transmembrane helix</keyword>
<sequence length="354" mass="38536">MAKGGREMPPCSKTYGFPLYVAAWVPIDRILEKEVEKEAAGINEARGDGEAEAVLLSAKEDQLVLVLGGGGGEGRSGVPNAVLLSLFDVASRSLSDQPLHRLGTEGEIPYRMAMHPGGHGFICSFPKSCRWFQWDVPDSKEPHKLALKSPKKPLHQLEDIGPQLALAFDSEGTLLAAGGEDGHLRVFKWPSMEVILNEKDAHTSVKDLNFSFEGKFLVSLGDSGPCRIWDLSSSTALTSLPLEEGERFGHCRFLPRSDILYVTAMHGVDGKIISWSTSSWKRISSKKILRDTISAFSVSNDGKFLATGTVEGDVAIINSSDLMVQMTVRRAHLGPVTALEFSQDSRLLKSNSSL</sequence>
<dbReference type="PANTHER" id="PTHR23284">
    <property type="entry name" value="PROLACTIN REGULATORY ELEMENT BINDING PROTEIN"/>
    <property type="match status" value="1"/>
</dbReference>
<dbReference type="OrthoDB" id="2013972at2759"/>
<dbReference type="InterPro" id="IPR011047">
    <property type="entry name" value="Quinoprotein_ADH-like_sf"/>
</dbReference>
<dbReference type="EMBL" id="KZ451948">
    <property type="protein sequence ID" value="PKA59498.1"/>
    <property type="molecule type" value="Genomic_DNA"/>
</dbReference>
<dbReference type="GO" id="GO:0015031">
    <property type="term" value="P:protein transport"/>
    <property type="evidence" value="ECO:0007669"/>
    <property type="project" value="UniProtKB-KW"/>
</dbReference>
<dbReference type="InterPro" id="IPR045260">
    <property type="entry name" value="Sec12-like"/>
</dbReference>
<evidence type="ECO:0000256" key="6">
    <source>
        <dbReference type="ARBA" id="ARBA00022824"/>
    </source>
</evidence>
<proteinExistence type="predicted"/>
<feature type="repeat" description="WD" evidence="11">
    <location>
        <begin position="198"/>
        <end position="239"/>
    </location>
</feature>
<comment type="subcellular location">
    <subcellularLocation>
        <location evidence="1">Endoplasmic reticulum membrane</location>
        <topology evidence="1">Single-pass membrane protein</topology>
    </subcellularLocation>
</comment>
<evidence type="ECO:0000256" key="10">
    <source>
        <dbReference type="ARBA" id="ARBA00023136"/>
    </source>
</evidence>
<evidence type="ECO:0000256" key="9">
    <source>
        <dbReference type="ARBA" id="ARBA00022989"/>
    </source>
</evidence>
<keyword evidence="14" id="KW-1185">Reference proteome</keyword>
<dbReference type="PROSITE" id="PS50082">
    <property type="entry name" value="WD_REPEATS_2"/>
    <property type="match status" value="1"/>
</dbReference>
<protein>
    <submittedName>
        <fullName evidence="13">SEC12-like protein 2</fullName>
    </submittedName>
</protein>
<organism evidence="13 14">
    <name type="scientific">Apostasia shenzhenica</name>
    <dbReference type="NCBI Taxonomy" id="1088818"/>
    <lineage>
        <taxon>Eukaryota</taxon>
        <taxon>Viridiplantae</taxon>
        <taxon>Streptophyta</taxon>
        <taxon>Embryophyta</taxon>
        <taxon>Tracheophyta</taxon>
        <taxon>Spermatophyta</taxon>
        <taxon>Magnoliopsida</taxon>
        <taxon>Liliopsida</taxon>
        <taxon>Asparagales</taxon>
        <taxon>Orchidaceae</taxon>
        <taxon>Apostasioideae</taxon>
        <taxon>Apostasia</taxon>
    </lineage>
</organism>
<dbReference type="SMART" id="SM00320">
    <property type="entry name" value="WD40"/>
    <property type="match status" value="3"/>
</dbReference>
<evidence type="ECO:0000256" key="2">
    <source>
        <dbReference type="ARBA" id="ARBA00022448"/>
    </source>
</evidence>
<dbReference type="GO" id="GO:0006888">
    <property type="term" value="P:endoplasmic reticulum to Golgi vesicle-mediated transport"/>
    <property type="evidence" value="ECO:0007669"/>
    <property type="project" value="TreeGrafter"/>
</dbReference>
<evidence type="ECO:0000313" key="14">
    <source>
        <dbReference type="Proteomes" id="UP000236161"/>
    </source>
</evidence>
<evidence type="ECO:0000259" key="12">
    <source>
        <dbReference type="Pfam" id="PF12894"/>
    </source>
</evidence>
<dbReference type="SUPFAM" id="SSF50998">
    <property type="entry name" value="Quinoprotein alcohol dehydrogenase-like"/>
    <property type="match status" value="1"/>
</dbReference>
<dbReference type="InterPro" id="IPR024977">
    <property type="entry name" value="Apc4-like_WD40_dom"/>
</dbReference>
<keyword evidence="2" id="KW-0813">Transport</keyword>
<evidence type="ECO:0000256" key="4">
    <source>
        <dbReference type="ARBA" id="ARBA00022692"/>
    </source>
</evidence>
<keyword evidence="5" id="KW-0677">Repeat</keyword>
<keyword evidence="7" id="KW-0931">ER-Golgi transport</keyword>
<gene>
    <name evidence="13" type="primary">STL2P</name>
    <name evidence="13" type="ORF">AXF42_Ash016522</name>
</gene>
<evidence type="ECO:0000313" key="13">
    <source>
        <dbReference type="EMBL" id="PKA59498.1"/>
    </source>
</evidence>
<dbReference type="Pfam" id="PF12894">
    <property type="entry name" value="ANAPC4_WD40"/>
    <property type="match status" value="1"/>
</dbReference>
<dbReference type="Gene3D" id="2.130.10.10">
    <property type="entry name" value="YVTN repeat-like/Quinoprotein amine dehydrogenase"/>
    <property type="match status" value="1"/>
</dbReference>
<accession>A0A2I0AVC8</accession>
<evidence type="ECO:0000256" key="5">
    <source>
        <dbReference type="ARBA" id="ARBA00022737"/>
    </source>
</evidence>
<dbReference type="GO" id="GO:0005085">
    <property type="term" value="F:guanyl-nucleotide exchange factor activity"/>
    <property type="evidence" value="ECO:0007669"/>
    <property type="project" value="InterPro"/>
</dbReference>
<evidence type="ECO:0000256" key="3">
    <source>
        <dbReference type="ARBA" id="ARBA00022574"/>
    </source>
</evidence>
<feature type="domain" description="Anaphase-promoting complex subunit 4-like WD40" evidence="12">
    <location>
        <begin position="172"/>
        <end position="245"/>
    </location>
</feature>
<keyword evidence="3 11" id="KW-0853">WD repeat</keyword>
<dbReference type="PANTHER" id="PTHR23284:SF0">
    <property type="entry name" value="PROLACTIN REGULATORY ELEMENT-BINDING PROTEIN"/>
    <property type="match status" value="1"/>
</dbReference>
<keyword evidence="10" id="KW-0472">Membrane</keyword>